<evidence type="ECO:0000256" key="1">
    <source>
        <dbReference type="SAM" id="MobiDB-lite"/>
    </source>
</evidence>
<accession>A0A7S3XQI8</accession>
<proteinExistence type="predicted"/>
<protein>
    <submittedName>
        <fullName evidence="2">Uncharacterized protein</fullName>
    </submittedName>
</protein>
<reference evidence="2" key="1">
    <citation type="submission" date="2021-01" db="EMBL/GenBank/DDBJ databases">
        <authorList>
            <person name="Corre E."/>
            <person name="Pelletier E."/>
            <person name="Niang G."/>
            <person name="Scheremetjew M."/>
            <person name="Finn R."/>
            <person name="Kale V."/>
            <person name="Holt S."/>
            <person name="Cochrane G."/>
            <person name="Meng A."/>
            <person name="Brown T."/>
            <person name="Cohen L."/>
        </authorList>
    </citation>
    <scope>NUCLEOTIDE SEQUENCE</scope>
    <source>
        <strain evidence="2">CCMP3107</strain>
    </source>
</reference>
<feature type="compositionally biased region" description="Acidic residues" evidence="1">
    <location>
        <begin position="74"/>
        <end position="84"/>
    </location>
</feature>
<feature type="compositionally biased region" description="Polar residues" evidence="1">
    <location>
        <begin position="7"/>
        <end position="19"/>
    </location>
</feature>
<dbReference type="AlphaFoldDB" id="A0A7S3XQI8"/>
<feature type="compositionally biased region" description="Basic and acidic residues" evidence="1">
    <location>
        <begin position="57"/>
        <end position="72"/>
    </location>
</feature>
<evidence type="ECO:0000313" key="2">
    <source>
        <dbReference type="EMBL" id="CAE0629391.1"/>
    </source>
</evidence>
<organism evidence="2">
    <name type="scientific">Heterosigma akashiwo</name>
    <name type="common">Chromophytic alga</name>
    <name type="synonym">Heterosigma carterae</name>
    <dbReference type="NCBI Taxonomy" id="2829"/>
    <lineage>
        <taxon>Eukaryota</taxon>
        <taxon>Sar</taxon>
        <taxon>Stramenopiles</taxon>
        <taxon>Ochrophyta</taxon>
        <taxon>Raphidophyceae</taxon>
        <taxon>Chattonellales</taxon>
        <taxon>Chattonellaceae</taxon>
        <taxon>Heterosigma</taxon>
    </lineage>
</organism>
<name>A0A7S3XQI8_HETAK</name>
<dbReference type="EMBL" id="HBIU01017320">
    <property type="protein sequence ID" value="CAE0629391.1"/>
    <property type="molecule type" value="Transcribed_RNA"/>
</dbReference>
<feature type="region of interest" description="Disordered" evidence="1">
    <location>
        <begin position="1"/>
        <end position="113"/>
    </location>
</feature>
<sequence>MDEPEANGNSEPPSSSQKWQRGFQDAPAKEEARRTQSTGGGRGREGRALAGGPAPAKKKEDSPAEAKSRWAQDSDTESDEDEGENALSGLMGAYSKGGGAKKKQRRRRRVTWAEPVDDWGDRSKRYLFEEDAAADKEEDDPAAGGFMLGAVKSAQRMKESRERERRLLSVRGIVKQSLSEDQDILDKALKDHHIQNKQHNILSALHQLIDEEDEED</sequence>
<feature type="compositionally biased region" description="Basic residues" evidence="1">
    <location>
        <begin position="99"/>
        <end position="110"/>
    </location>
</feature>
<gene>
    <name evidence="2" type="ORF">HAKA00212_LOCUS8073</name>
</gene>